<dbReference type="SMART" id="SM00233">
    <property type="entry name" value="PH"/>
    <property type="match status" value="1"/>
</dbReference>
<dbReference type="InterPro" id="IPR000648">
    <property type="entry name" value="Oxysterol-bd"/>
</dbReference>
<keyword evidence="10" id="KW-0175">Coiled coil</keyword>
<dbReference type="Gene3D" id="2.40.160.120">
    <property type="match status" value="1"/>
</dbReference>
<dbReference type="GO" id="GO:0006887">
    <property type="term" value="P:exocytosis"/>
    <property type="evidence" value="ECO:0007669"/>
    <property type="project" value="TreeGrafter"/>
</dbReference>
<evidence type="ECO:0000256" key="6">
    <source>
        <dbReference type="ARBA" id="ARBA00023055"/>
    </source>
</evidence>
<keyword evidence="2" id="KW-0813">Transport</keyword>
<dbReference type="InterPro" id="IPR018494">
    <property type="entry name" value="Oxysterol-bd_CS"/>
</dbReference>
<feature type="region of interest" description="Disordered" evidence="11">
    <location>
        <begin position="688"/>
        <end position="723"/>
    </location>
</feature>
<dbReference type="GO" id="GO:0034727">
    <property type="term" value="P:piecemeal microautophagy of the nucleus"/>
    <property type="evidence" value="ECO:0007669"/>
    <property type="project" value="TreeGrafter"/>
</dbReference>
<dbReference type="InterPro" id="IPR037239">
    <property type="entry name" value="OSBP_sf"/>
</dbReference>
<dbReference type="HOGENOM" id="CLU_001040_1_1_1"/>
<evidence type="ECO:0000256" key="5">
    <source>
        <dbReference type="ARBA" id="ARBA00023043"/>
    </source>
</evidence>
<dbReference type="GO" id="GO:0030011">
    <property type="term" value="P:maintenance of cell polarity"/>
    <property type="evidence" value="ECO:0007669"/>
    <property type="project" value="TreeGrafter"/>
</dbReference>
<evidence type="ECO:0000256" key="2">
    <source>
        <dbReference type="ARBA" id="ARBA00022448"/>
    </source>
</evidence>
<dbReference type="PANTHER" id="PTHR10972">
    <property type="entry name" value="OXYSTEROL-BINDING PROTEIN-RELATED"/>
    <property type="match status" value="1"/>
</dbReference>
<evidence type="ECO:0000256" key="11">
    <source>
        <dbReference type="SAM" id="MobiDB-lite"/>
    </source>
</evidence>
<dbReference type="PROSITE" id="PS01013">
    <property type="entry name" value="OSBP"/>
    <property type="match status" value="1"/>
</dbReference>
<evidence type="ECO:0000256" key="3">
    <source>
        <dbReference type="ARBA" id="ARBA00022553"/>
    </source>
</evidence>
<evidence type="ECO:0000313" key="14">
    <source>
        <dbReference type="Proteomes" id="UP000006853"/>
    </source>
</evidence>
<dbReference type="GO" id="GO:0005635">
    <property type="term" value="C:nuclear envelope"/>
    <property type="evidence" value="ECO:0007669"/>
    <property type="project" value="TreeGrafter"/>
</dbReference>
<feature type="repeat" description="ANK" evidence="8">
    <location>
        <begin position="92"/>
        <end position="114"/>
    </location>
</feature>
<keyword evidence="6" id="KW-0445">Lipid transport</keyword>
<keyword evidence="5 8" id="KW-0040">ANK repeat</keyword>
<keyword evidence="4" id="KW-0677">Repeat</keyword>
<protein>
    <submittedName>
        <fullName evidence="13">Oxysterol-binding protein family member</fullName>
    </submittedName>
</protein>
<dbReference type="Gene3D" id="3.30.70.3490">
    <property type="match status" value="1"/>
</dbReference>
<feature type="region of interest" description="Disordered" evidence="11">
    <location>
        <begin position="1072"/>
        <end position="1104"/>
    </location>
</feature>
<accession>F2QNL6</accession>
<evidence type="ECO:0000259" key="12">
    <source>
        <dbReference type="PROSITE" id="PS50003"/>
    </source>
</evidence>
<dbReference type="PROSITE" id="PS50297">
    <property type="entry name" value="ANK_REP_REGION"/>
    <property type="match status" value="1"/>
</dbReference>
<reference evidence="13 14" key="1">
    <citation type="journal article" date="2011" name="J. Biotechnol.">
        <title>High-quality genome sequence of Pichia pastoris CBS7435.</title>
        <authorList>
            <person name="Kuberl A."/>
            <person name="Schneider J."/>
            <person name="Thallinger G.G."/>
            <person name="Anderl I."/>
            <person name="Wibberg D."/>
            <person name="Hajek T."/>
            <person name="Jaenicke S."/>
            <person name="Brinkrolf K."/>
            <person name="Goesmann A."/>
            <person name="Szczepanowski R."/>
            <person name="Puhler A."/>
            <person name="Schwab H."/>
            <person name="Glieder A."/>
            <person name="Pichler H."/>
        </authorList>
    </citation>
    <scope>NUCLEOTIDE SEQUENCE [LARGE SCALE GENOMIC DNA]</scope>
    <source>
        <strain evidence="14">ATCC 76273 / CBS 7435 / CECT 11047 / NRRL Y-11430 / Wegner 21-1</strain>
    </source>
</reference>
<feature type="compositionally biased region" description="Polar residues" evidence="11">
    <location>
        <begin position="392"/>
        <end position="404"/>
    </location>
</feature>
<dbReference type="GO" id="GO:0120009">
    <property type="term" value="P:intermembrane lipid transfer"/>
    <property type="evidence" value="ECO:0007669"/>
    <property type="project" value="UniProtKB-ARBA"/>
</dbReference>
<feature type="repeat" description="ANK" evidence="8">
    <location>
        <begin position="192"/>
        <end position="224"/>
    </location>
</feature>
<dbReference type="SUPFAM" id="SSF144000">
    <property type="entry name" value="Oxysterol-binding protein-like"/>
    <property type="match status" value="1"/>
</dbReference>
<keyword evidence="14" id="KW-1185">Reference proteome</keyword>
<dbReference type="PROSITE" id="PS50003">
    <property type="entry name" value="PH_DOMAIN"/>
    <property type="match status" value="1"/>
</dbReference>
<dbReference type="GO" id="GO:0006897">
    <property type="term" value="P:endocytosis"/>
    <property type="evidence" value="ECO:0007669"/>
    <property type="project" value="TreeGrafter"/>
</dbReference>
<dbReference type="Pfam" id="PF00169">
    <property type="entry name" value="PH"/>
    <property type="match status" value="1"/>
</dbReference>
<evidence type="ECO:0000256" key="7">
    <source>
        <dbReference type="ARBA" id="ARBA00023121"/>
    </source>
</evidence>
<feature type="compositionally biased region" description="Basic and acidic residues" evidence="11">
    <location>
        <begin position="714"/>
        <end position="723"/>
    </location>
</feature>
<feature type="region of interest" description="Disordered" evidence="11">
    <location>
        <begin position="419"/>
        <end position="460"/>
    </location>
</feature>
<feature type="compositionally biased region" description="Basic and acidic residues" evidence="11">
    <location>
        <begin position="1072"/>
        <end position="1096"/>
    </location>
</feature>
<comment type="similarity">
    <text evidence="1 9">Belongs to the OSBP family.</text>
</comment>
<dbReference type="FunFam" id="2.40.160.120:FF:000001">
    <property type="entry name" value="Oxysterol-binding protein"/>
    <property type="match status" value="1"/>
</dbReference>
<name>F2QNL6_KOMPC</name>
<feature type="compositionally biased region" description="Acidic residues" evidence="11">
    <location>
        <begin position="688"/>
        <end position="701"/>
    </location>
</feature>
<sequence length="1149" mass="129854">MSEKSQTALDSSSKLNASLLRLKFLDCLRNGDKQKLQKQMDEIKNSNYPPNSEVSKVAKYLLHYAVQVAPLSIVQYIVEKGLVSDVNIQDGDGNTPLHLAAQNTRDDIVSFLMSLDTINDCILNKNKQQPIELAGDIETGQLFSDLRTKFVEKSAAELRKNFESRNFEKLDELLTDPRTKELLDINGTDPVTGDTVLHEYVKRNDPQMVKFIVSHGGDPFKRNVKGKLPIDTAVSSEVKKILKESSKEQNIIDQGATSVGPPTFKGFLKKWTNFAGGYKLRWFILDDHGRLSYFKSPNDINNSCRGSINLCHASLKMDSSEKSKFEIIIVGAGSVSKWHLKANHYIETNRWVWALQNAIRYAKDIEKKRKLLEKESSSKSSAVSRARESFDSSRNSHTYNINSKNAMGHFRTSSAASSISNSSYYDNEPDSAPVSEISRKPSKRLEKSGQGLPDISEAHPLNTDKNLTIADSVSMDSSRKAIVNASNQSFASDYDDENSELVHGDLEEYDPEAEDVENSSDIGEGYQDQFRALSVYSSELKVLQNNLTMELSTFKDLLNSLPKDYTFAEISSNSVLNIERIFQKYTKLVALRTEKLTRTLERQIKISSLWEKEIQNLDSEIRDREERLATLENKQKSLRKVLKNRFSLSGESSKPEVTQVTVTGSSPITEAAMEGEAEIIDMLKDESDDDDDQFFDAEDDSSSIQSGIAPDETISEKEPVTERRKSRAATLVEEGDAEGGVHPLVTLLQREKSLILEKEGSFLGYEDGIRTRLSLSDDRPKISLWGILKSMIGKDMTKMTLPVSFNECTSLLQRVAEDMEYVDLLDSAATFEDSALRLVYVAAFAASEYASTIDRIAKPFNPLLGETYEYARPDRNYRFFVEQVSHHPPIGAAIAESPKWDYFGESAVKSKFYGRSFDIKPLGTWYLNLRPDHGIKEELYTWKKVTSSVVGIITGSPTVDNYGEMKIVNHTTKDSVVLNFKPRGWRSNSAYEVKGEVVDGKGVVRYTIGGHWNSVLYGKHAGSGKEKFVIWRANPRPKDMAFNLTTFAASLNAPQKKLLDWLPQTDTRLRPDQRAMEEGRYDDASVEKNKVEEKQRAARRKREAANQEYKPKWFTLGTHPVTGEQYWVFNNKYWYNRAHHNLKDVPNIF</sequence>
<reference key="2">
    <citation type="submission" date="2011-04" db="EMBL/GenBank/DDBJ databases">
        <title>High-quality genome sequence of Pichia pastoris CBS 7435.</title>
        <authorList>
            <person name="Kueberl A."/>
            <person name="Schneider J."/>
            <person name="Thallinger G.G."/>
            <person name="Anderl I."/>
            <person name="Wibberg D."/>
            <person name="Hajek T."/>
            <person name="Jaenicke S."/>
            <person name="Brinkrolf K."/>
            <person name="Goesmann A."/>
            <person name="Szczepanowski R."/>
            <person name="Puehler A."/>
            <person name="Schwab H."/>
            <person name="Glieder A."/>
            <person name="Pichler H."/>
        </authorList>
    </citation>
    <scope>NUCLEOTIDE SEQUENCE</scope>
    <source>
        <strain>CBS 7435</strain>
    </source>
</reference>
<evidence type="ECO:0000256" key="4">
    <source>
        <dbReference type="ARBA" id="ARBA00022737"/>
    </source>
</evidence>
<dbReference type="PROSITE" id="PS50088">
    <property type="entry name" value="ANK_REPEAT"/>
    <property type="match status" value="2"/>
</dbReference>
<dbReference type="GO" id="GO:0097038">
    <property type="term" value="C:perinuclear endoplasmic reticulum"/>
    <property type="evidence" value="ECO:0007669"/>
    <property type="project" value="TreeGrafter"/>
</dbReference>
<evidence type="ECO:0000256" key="9">
    <source>
        <dbReference type="RuleBase" id="RU003844"/>
    </source>
</evidence>
<gene>
    <name evidence="13" type="primary">OSH2</name>
    <name evidence="13" type="ordered locus">PP7435_Chr1-0288</name>
</gene>
<dbReference type="AlphaFoldDB" id="F2QNL6"/>
<dbReference type="EMBL" id="FR839628">
    <property type="protein sequence ID" value="CCA36449.1"/>
    <property type="molecule type" value="Genomic_DNA"/>
</dbReference>
<dbReference type="PANTHER" id="PTHR10972:SF205">
    <property type="entry name" value="OXYSTEROL-BINDING PROTEIN 1"/>
    <property type="match status" value="1"/>
</dbReference>
<evidence type="ECO:0000256" key="8">
    <source>
        <dbReference type="PROSITE-ProRule" id="PRU00023"/>
    </source>
</evidence>
<dbReference type="Pfam" id="PF00023">
    <property type="entry name" value="Ank"/>
    <property type="match status" value="1"/>
</dbReference>
<evidence type="ECO:0000256" key="1">
    <source>
        <dbReference type="ARBA" id="ARBA00008842"/>
    </source>
</evidence>
<dbReference type="Gene3D" id="1.25.40.20">
    <property type="entry name" value="Ankyrin repeat-containing domain"/>
    <property type="match status" value="2"/>
</dbReference>
<dbReference type="Proteomes" id="UP000006853">
    <property type="component" value="Chromosome 1"/>
</dbReference>
<dbReference type="Pfam" id="PF01237">
    <property type="entry name" value="Oxysterol_BP"/>
    <property type="match status" value="1"/>
</dbReference>
<dbReference type="GO" id="GO:0005886">
    <property type="term" value="C:plasma membrane"/>
    <property type="evidence" value="ECO:0007669"/>
    <property type="project" value="TreeGrafter"/>
</dbReference>
<feature type="domain" description="PH" evidence="12">
    <location>
        <begin position="261"/>
        <end position="360"/>
    </location>
</feature>
<dbReference type="InterPro" id="IPR036770">
    <property type="entry name" value="Ankyrin_rpt-contain_sf"/>
</dbReference>
<dbReference type="SUPFAM" id="SSF48403">
    <property type="entry name" value="Ankyrin repeat"/>
    <property type="match status" value="1"/>
</dbReference>
<feature type="coiled-coil region" evidence="10">
    <location>
        <begin position="607"/>
        <end position="641"/>
    </location>
</feature>
<dbReference type="InterPro" id="IPR002110">
    <property type="entry name" value="Ankyrin_rpt"/>
</dbReference>
<dbReference type="FunFam" id="2.30.29.30:FF:000061">
    <property type="entry name" value="Oxysterol binding protein 1"/>
    <property type="match status" value="1"/>
</dbReference>
<keyword evidence="3" id="KW-0597">Phosphoprotein</keyword>
<feature type="region of interest" description="Disordered" evidence="11">
    <location>
        <begin position="373"/>
        <end position="404"/>
    </location>
</feature>
<organism evidence="13 14">
    <name type="scientific">Komagataella phaffii (strain ATCC 76273 / CBS 7435 / CECT 11047 / NRRL Y-11430 / Wegner 21-1)</name>
    <name type="common">Yeast</name>
    <name type="synonym">Pichia pastoris</name>
    <dbReference type="NCBI Taxonomy" id="981350"/>
    <lineage>
        <taxon>Eukaryota</taxon>
        <taxon>Fungi</taxon>
        <taxon>Dikarya</taxon>
        <taxon>Ascomycota</taxon>
        <taxon>Saccharomycotina</taxon>
        <taxon>Pichiomycetes</taxon>
        <taxon>Pichiales</taxon>
        <taxon>Pichiaceae</taxon>
        <taxon>Komagataella</taxon>
    </lineage>
</organism>
<dbReference type="InterPro" id="IPR001849">
    <property type="entry name" value="PH_domain"/>
</dbReference>
<dbReference type="SMART" id="SM00248">
    <property type="entry name" value="ANK"/>
    <property type="match status" value="4"/>
</dbReference>
<reference evidence="13 14" key="3">
    <citation type="journal article" date="2016" name="FEMS Yeast Res.">
        <title>Curation of the genome annotation of Pichia pastoris (Komagataella phaffii) CBS7435 from gene level to protein function.</title>
        <authorList>
            <person name="Valli M."/>
            <person name="Tatto N.E."/>
            <person name="Peymann A."/>
            <person name="Gruber C."/>
            <person name="Landes N."/>
            <person name="Ekker H."/>
            <person name="Thallinger G.G."/>
            <person name="Mattanovich D."/>
            <person name="Gasser B."/>
            <person name="Graf A.B."/>
        </authorList>
    </citation>
    <scope>GENOME REANNOTATION</scope>
    <source>
        <strain evidence="13 14">ATCC 76273 / CBS 7435 / CECT 11047 / NRRL Y-11430 / Wegner 21-1</strain>
    </source>
</reference>
<dbReference type="GO" id="GO:0032934">
    <property type="term" value="F:sterol binding"/>
    <property type="evidence" value="ECO:0007669"/>
    <property type="project" value="TreeGrafter"/>
</dbReference>
<evidence type="ECO:0000256" key="10">
    <source>
        <dbReference type="SAM" id="Coils"/>
    </source>
</evidence>
<dbReference type="Gene3D" id="2.30.29.30">
    <property type="entry name" value="Pleckstrin-homology domain (PH domain)/Phosphotyrosine-binding domain (PTB)"/>
    <property type="match status" value="1"/>
</dbReference>
<keyword evidence="7" id="KW-0446">Lipid-binding</keyword>
<dbReference type="InterPro" id="IPR011993">
    <property type="entry name" value="PH-like_dom_sf"/>
</dbReference>
<proteinExistence type="inferred from homology"/>
<feature type="compositionally biased region" description="Basic and acidic residues" evidence="11">
    <location>
        <begin position="437"/>
        <end position="447"/>
    </location>
</feature>
<dbReference type="Pfam" id="PF12796">
    <property type="entry name" value="Ank_2"/>
    <property type="match status" value="1"/>
</dbReference>
<dbReference type="SUPFAM" id="SSF50729">
    <property type="entry name" value="PH domain-like"/>
    <property type="match status" value="1"/>
</dbReference>
<evidence type="ECO:0000313" key="13">
    <source>
        <dbReference type="EMBL" id="CCA36449.1"/>
    </source>
</evidence>
<dbReference type="GO" id="GO:0005829">
    <property type="term" value="C:cytosol"/>
    <property type="evidence" value="ECO:0007669"/>
    <property type="project" value="TreeGrafter"/>
</dbReference>